<evidence type="ECO:0000313" key="2">
    <source>
        <dbReference type="Proteomes" id="UP000192277"/>
    </source>
</evidence>
<evidence type="ECO:0008006" key="3">
    <source>
        <dbReference type="Google" id="ProtNLM"/>
    </source>
</evidence>
<keyword evidence="2" id="KW-1185">Reference proteome</keyword>
<dbReference type="EMBL" id="LWBO01000028">
    <property type="protein sequence ID" value="OQP44284.1"/>
    <property type="molecule type" value="Genomic_DNA"/>
</dbReference>
<sequence>MFAAHQKKRLKMEQTEKKTRVSILSRDQYLQLFREYAKTPNQSVKEFCGKHGINRFVFYYYRSRYQSPMQTAKKAVTSSFIAITAPVQKETSPPLFAEAKGIKIYQPVTAEYLKTLVS</sequence>
<comment type="caution">
    <text evidence="1">The sequence shown here is derived from an EMBL/GenBank/DDBJ whole genome shotgun (WGS) entry which is preliminary data.</text>
</comment>
<dbReference type="Proteomes" id="UP000192277">
    <property type="component" value="Unassembled WGS sequence"/>
</dbReference>
<accession>A0ABX3NRZ1</accession>
<name>A0ABX3NRZ1_9BACT</name>
<reference evidence="1 2" key="1">
    <citation type="submission" date="2016-04" db="EMBL/GenBank/DDBJ databases">
        <authorList>
            <person name="Chen L."/>
            <person name="Zhuang W."/>
            <person name="Wang G."/>
        </authorList>
    </citation>
    <scope>NUCLEOTIDE SEQUENCE [LARGE SCALE GENOMIC DNA]</scope>
    <source>
        <strain evidence="2">GR20</strain>
    </source>
</reference>
<organism evidence="1 2">
    <name type="scientific">Niastella koreensis</name>
    <dbReference type="NCBI Taxonomy" id="354356"/>
    <lineage>
        <taxon>Bacteria</taxon>
        <taxon>Pseudomonadati</taxon>
        <taxon>Bacteroidota</taxon>
        <taxon>Chitinophagia</taxon>
        <taxon>Chitinophagales</taxon>
        <taxon>Chitinophagaceae</taxon>
        <taxon>Niastella</taxon>
    </lineage>
</organism>
<protein>
    <recommendedName>
        <fullName evidence="3">Transposase</fullName>
    </recommendedName>
</protein>
<dbReference type="NCBIfam" id="NF047593">
    <property type="entry name" value="IS66_ISAeme5_TnpA"/>
    <property type="match status" value="1"/>
</dbReference>
<gene>
    <name evidence="1" type="ORF">A4D02_35505</name>
</gene>
<evidence type="ECO:0000313" key="1">
    <source>
        <dbReference type="EMBL" id="OQP44284.1"/>
    </source>
</evidence>
<proteinExistence type="predicted"/>